<accession>A0ABV6ISB3</accession>
<evidence type="ECO:0000313" key="3">
    <source>
        <dbReference type="EMBL" id="MFC0386447.1"/>
    </source>
</evidence>
<dbReference type="Proteomes" id="UP001589789">
    <property type="component" value="Unassembled WGS sequence"/>
</dbReference>
<dbReference type="CDD" id="cd03786">
    <property type="entry name" value="GTB_UDP-GlcNAc_2-Epimerase"/>
    <property type="match status" value="1"/>
</dbReference>
<dbReference type="Gene3D" id="3.40.50.2000">
    <property type="entry name" value="Glycogen Phosphorylase B"/>
    <property type="match status" value="2"/>
</dbReference>
<comment type="caution">
    <text evidence="3">The sequence shown here is derived from an EMBL/GenBank/DDBJ whole genome shotgun (WGS) entry which is preliminary data.</text>
</comment>
<dbReference type="InterPro" id="IPR029767">
    <property type="entry name" value="WecB-like"/>
</dbReference>
<evidence type="ECO:0000313" key="4">
    <source>
        <dbReference type="Proteomes" id="UP001589789"/>
    </source>
</evidence>
<dbReference type="PANTHER" id="PTHR43174">
    <property type="entry name" value="UDP-N-ACETYLGLUCOSAMINE 2-EPIMERASE"/>
    <property type="match status" value="1"/>
</dbReference>
<dbReference type="GO" id="GO:0008761">
    <property type="term" value="F:UDP-N-acetylglucosamine 2-epimerase activity"/>
    <property type="evidence" value="ECO:0007669"/>
    <property type="project" value="UniProtKB-EC"/>
</dbReference>
<proteinExistence type="inferred from homology"/>
<dbReference type="PANTHER" id="PTHR43174:SF1">
    <property type="entry name" value="UDP-N-ACETYLGLUCOSAMINE 2-EPIMERASE"/>
    <property type="match status" value="1"/>
</dbReference>
<dbReference type="EC" id="5.1.3.14" evidence="3"/>
<dbReference type="RefSeq" id="WP_377050920.1">
    <property type="nucleotide sequence ID" value="NZ_JBHLVZ010000033.1"/>
</dbReference>
<protein>
    <submittedName>
        <fullName evidence="3">Non-hydrolyzing UDP-N-acetylglucosamine 2-epimerase</fullName>
        <ecNumber evidence="3">5.1.3.14</ecNumber>
    </submittedName>
</protein>
<sequence length="379" mass="38725">MLPEIHLVAAARPNLPKLAALLHALAEAPPFCTPVVVHTGQHHDAAMFGGHLADLGLGAPDVSLGVSGGGHAGLTGRTMMACAALWEARRPALVVVAGDVDGTLAAALAARKLGIPVAHLEAGLRCGDHDMPEEINRRAVDAVSTLLWAPDEATAARLLAEGHGPGAVRAVGNAMIDSVRRALPAARGRALPEGLAPGGYGALTLHRPANVDSPAALGALLEAVGRAARHLPLAWPMHPRTAGRLSEFGLSVPEGVMRLPPLGYLDFLGLLACARLVATDSGGVQEEAWALDLPCLTLRPSTERPVTLEAGSNRLVPVAGLEAAVAAVLAGDAPQARPIPLWDGKAGTRMVAHLRERLGAGGAADASHAWASAQQGCAA</sequence>
<name>A0ABV6ISB3_9PROT</name>
<evidence type="ECO:0000256" key="1">
    <source>
        <dbReference type="RuleBase" id="RU003513"/>
    </source>
</evidence>
<dbReference type="NCBIfam" id="TIGR00236">
    <property type="entry name" value="wecB"/>
    <property type="match status" value="1"/>
</dbReference>
<keyword evidence="4" id="KW-1185">Reference proteome</keyword>
<dbReference type="InterPro" id="IPR003331">
    <property type="entry name" value="UDP_GlcNAc_Epimerase_2_dom"/>
</dbReference>
<comment type="similarity">
    <text evidence="1">Belongs to the UDP-N-acetylglucosamine 2-epimerase family.</text>
</comment>
<dbReference type="SUPFAM" id="SSF53756">
    <property type="entry name" value="UDP-Glycosyltransferase/glycogen phosphorylase"/>
    <property type="match status" value="1"/>
</dbReference>
<reference evidence="3 4" key="1">
    <citation type="submission" date="2024-09" db="EMBL/GenBank/DDBJ databases">
        <authorList>
            <person name="Sun Q."/>
            <person name="Mori K."/>
        </authorList>
    </citation>
    <scope>NUCLEOTIDE SEQUENCE [LARGE SCALE GENOMIC DNA]</scope>
    <source>
        <strain evidence="3 4">CCM 7468</strain>
    </source>
</reference>
<evidence type="ECO:0000259" key="2">
    <source>
        <dbReference type="Pfam" id="PF02350"/>
    </source>
</evidence>
<dbReference type="Pfam" id="PF02350">
    <property type="entry name" value="Epimerase_2"/>
    <property type="match status" value="1"/>
</dbReference>
<keyword evidence="1 3" id="KW-0413">Isomerase</keyword>
<gene>
    <name evidence="3" type="primary">wecB</name>
    <name evidence="3" type="ORF">ACFFIC_12975</name>
</gene>
<feature type="domain" description="UDP-N-acetylglucosamine 2-epimerase" evidence="2">
    <location>
        <begin position="32"/>
        <end position="354"/>
    </location>
</feature>
<organism evidence="3 4">
    <name type="scientific">Muricoccus vinaceus</name>
    <dbReference type="NCBI Taxonomy" id="424704"/>
    <lineage>
        <taxon>Bacteria</taxon>
        <taxon>Pseudomonadati</taxon>
        <taxon>Pseudomonadota</taxon>
        <taxon>Alphaproteobacteria</taxon>
        <taxon>Acetobacterales</taxon>
        <taxon>Roseomonadaceae</taxon>
        <taxon>Muricoccus</taxon>
    </lineage>
</organism>
<dbReference type="EMBL" id="JBHLVZ010000033">
    <property type="protein sequence ID" value="MFC0386447.1"/>
    <property type="molecule type" value="Genomic_DNA"/>
</dbReference>